<gene>
    <name evidence="2" type="ORF">FHR33_001456</name>
</gene>
<evidence type="ECO:0000259" key="1">
    <source>
        <dbReference type="Pfam" id="PF01872"/>
    </source>
</evidence>
<feature type="domain" description="Bacterial bifunctional deaminase-reductase C-terminal" evidence="1">
    <location>
        <begin position="80"/>
        <end position="252"/>
    </location>
</feature>
<dbReference type="PANTHER" id="PTHR38011:SF2">
    <property type="entry name" value="BIFUNCTIONAL DEAMINASE-REDUCTASE DOMAIN PROTEIN"/>
    <property type="match status" value="1"/>
</dbReference>
<keyword evidence="3" id="KW-1185">Reference proteome</keyword>
<evidence type="ECO:0000313" key="2">
    <source>
        <dbReference type="EMBL" id="MBB3725596.1"/>
    </source>
</evidence>
<dbReference type="GeneID" id="95388014"/>
<dbReference type="GO" id="GO:0008703">
    <property type="term" value="F:5-amino-6-(5-phosphoribosylamino)uracil reductase activity"/>
    <property type="evidence" value="ECO:0007669"/>
    <property type="project" value="InterPro"/>
</dbReference>
<reference evidence="2 3" key="1">
    <citation type="submission" date="2020-08" db="EMBL/GenBank/DDBJ databases">
        <title>Sequencing the genomes of 1000 actinobacteria strains.</title>
        <authorList>
            <person name="Klenk H.-P."/>
        </authorList>
    </citation>
    <scope>NUCLEOTIDE SEQUENCE [LARGE SCALE GENOMIC DNA]</scope>
    <source>
        <strain evidence="2 3">DSM 44320</strain>
    </source>
</reference>
<sequence length="266" mass="29298">MARVTKVEKRAAIRRVSRMEGLSQRALARRYSVSRRTVGAASGAARLQESNGDEFRRGFRSVSTPDSTALEESIMTATYTFDVFSSLDGFGAASGNWTGYWGKQGPELLDHRLALYGEEQRMVFGANTYRAFARMLASNAEESEVRDPWVTRMRSLPATVVSTTLEGPLDWPDATVVSGDAVDVVARLKEESEVPLRSHGSLSMNRALMAAGLVDRVHVTLFPVITGQTGLDPIFQGAADFDLELIESRTLDGHTQELIYRPTLHV</sequence>
<dbReference type="Proteomes" id="UP000579945">
    <property type="component" value="Unassembled WGS sequence"/>
</dbReference>
<dbReference type="AlphaFoldDB" id="A0A7W5UVT8"/>
<proteinExistence type="predicted"/>
<dbReference type="RefSeq" id="WP_246451702.1">
    <property type="nucleotide sequence ID" value="NZ_JACIBV010000001.1"/>
</dbReference>
<accession>A0A7W5UVT8</accession>
<evidence type="ECO:0000313" key="3">
    <source>
        <dbReference type="Proteomes" id="UP000579945"/>
    </source>
</evidence>
<name>A0A7W5UVT8_9ACTN</name>
<dbReference type="SUPFAM" id="SSF53597">
    <property type="entry name" value="Dihydrofolate reductase-like"/>
    <property type="match status" value="1"/>
</dbReference>
<organism evidence="2 3">
    <name type="scientific">Nonomuraea dietziae</name>
    <dbReference type="NCBI Taxonomy" id="65515"/>
    <lineage>
        <taxon>Bacteria</taxon>
        <taxon>Bacillati</taxon>
        <taxon>Actinomycetota</taxon>
        <taxon>Actinomycetes</taxon>
        <taxon>Streptosporangiales</taxon>
        <taxon>Streptosporangiaceae</taxon>
        <taxon>Nonomuraea</taxon>
    </lineage>
</organism>
<dbReference type="InterPro" id="IPR002734">
    <property type="entry name" value="RibDG_C"/>
</dbReference>
<dbReference type="Pfam" id="PF01872">
    <property type="entry name" value="RibD_C"/>
    <property type="match status" value="1"/>
</dbReference>
<dbReference type="GO" id="GO:0009231">
    <property type="term" value="P:riboflavin biosynthetic process"/>
    <property type="evidence" value="ECO:0007669"/>
    <property type="project" value="InterPro"/>
</dbReference>
<dbReference type="InterPro" id="IPR050765">
    <property type="entry name" value="Riboflavin_Biosynth_HTPR"/>
</dbReference>
<dbReference type="Gene3D" id="3.40.430.10">
    <property type="entry name" value="Dihydrofolate Reductase, subunit A"/>
    <property type="match status" value="1"/>
</dbReference>
<dbReference type="InterPro" id="IPR024072">
    <property type="entry name" value="DHFR-like_dom_sf"/>
</dbReference>
<comment type="caution">
    <text evidence="2">The sequence shown here is derived from an EMBL/GenBank/DDBJ whole genome shotgun (WGS) entry which is preliminary data.</text>
</comment>
<dbReference type="EMBL" id="JACIBV010000001">
    <property type="protein sequence ID" value="MBB3725596.1"/>
    <property type="molecule type" value="Genomic_DNA"/>
</dbReference>
<dbReference type="PANTHER" id="PTHR38011">
    <property type="entry name" value="DIHYDROFOLATE REDUCTASE FAMILY PROTEIN (AFU_ORTHOLOGUE AFUA_8G06820)"/>
    <property type="match status" value="1"/>
</dbReference>
<protein>
    <submittedName>
        <fullName evidence="2">Dihydrofolate reductase</fullName>
    </submittedName>
</protein>